<keyword evidence="1" id="KW-1133">Transmembrane helix</keyword>
<feature type="domain" description="Histidine kinase VP0354-like sensor" evidence="2">
    <location>
        <begin position="72"/>
        <end position="154"/>
    </location>
</feature>
<organism evidence="3 4">
    <name type="scientific">Tistlia consotensis USBA 355</name>
    <dbReference type="NCBI Taxonomy" id="560819"/>
    <lineage>
        <taxon>Bacteria</taxon>
        <taxon>Pseudomonadati</taxon>
        <taxon>Pseudomonadota</taxon>
        <taxon>Alphaproteobacteria</taxon>
        <taxon>Rhodospirillales</taxon>
        <taxon>Rhodovibrionaceae</taxon>
        <taxon>Tistlia</taxon>
    </lineage>
</organism>
<name>A0A1Y6C8T3_9PROT</name>
<keyword evidence="4" id="KW-1185">Reference proteome</keyword>
<keyword evidence="1" id="KW-0812">Transmembrane</keyword>
<dbReference type="InterPro" id="IPR029151">
    <property type="entry name" value="Sensor-like_sf"/>
</dbReference>
<protein>
    <recommendedName>
        <fullName evidence="2">Histidine kinase VP0354-like sensor domain-containing protein</fullName>
    </recommendedName>
</protein>
<dbReference type="Pfam" id="PF21623">
    <property type="entry name" value="HK_sensor_dom_bact"/>
    <property type="match status" value="1"/>
</dbReference>
<evidence type="ECO:0000256" key="1">
    <source>
        <dbReference type="SAM" id="Phobius"/>
    </source>
</evidence>
<dbReference type="AlphaFoldDB" id="A0A1Y6C8T3"/>
<dbReference type="STRING" id="560819.SAMN05428998_11412"/>
<feature type="transmembrane region" description="Helical" evidence="1">
    <location>
        <begin position="20"/>
        <end position="39"/>
    </location>
</feature>
<keyword evidence="1" id="KW-0472">Membrane</keyword>
<evidence type="ECO:0000313" key="3">
    <source>
        <dbReference type="EMBL" id="SMF40354.1"/>
    </source>
</evidence>
<dbReference type="Gene3D" id="3.30.450.20">
    <property type="entry name" value="PAS domain"/>
    <property type="match status" value="1"/>
</dbReference>
<accession>A0A1Y6C8T3</accession>
<dbReference type="SUPFAM" id="SSF103190">
    <property type="entry name" value="Sensory domain-like"/>
    <property type="match status" value="1"/>
</dbReference>
<dbReference type="Proteomes" id="UP000192917">
    <property type="component" value="Unassembled WGS sequence"/>
</dbReference>
<reference evidence="3 4" key="1">
    <citation type="submission" date="2017-04" db="EMBL/GenBank/DDBJ databases">
        <authorList>
            <person name="Afonso C.L."/>
            <person name="Miller P.J."/>
            <person name="Scott M.A."/>
            <person name="Spackman E."/>
            <person name="Goraichik I."/>
            <person name="Dimitrov K.M."/>
            <person name="Suarez D.L."/>
            <person name="Swayne D.E."/>
        </authorList>
    </citation>
    <scope>NUCLEOTIDE SEQUENCE [LARGE SCALE GENOMIC DNA]</scope>
    <source>
        <strain evidence="3 4">USBA 355</strain>
    </source>
</reference>
<gene>
    <name evidence="3" type="ORF">SAMN05428998_11412</name>
</gene>
<proteinExistence type="predicted"/>
<dbReference type="InterPro" id="IPR048760">
    <property type="entry name" value="VP0354-like_sensor_dom"/>
</dbReference>
<evidence type="ECO:0000259" key="2">
    <source>
        <dbReference type="Pfam" id="PF21623"/>
    </source>
</evidence>
<dbReference type="EMBL" id="FWZX01000014">
    <property type="protein sequence ID" value="SMF40354.1"/>
    <property type="molecule type" value="Genomic_DNA"/>
</dbReference>
<sequence>MAGGDEQSDSLFGVDTLRRAALVFAPLALAAALVVYLLFHVQATALRNAEQADEERVVEIGRQRGDGELAAILSDLRYLARQQALQRWLASPDAEARQALAEDYHAFAAEKSLYDQIRLIAPDGRELVRVNWNGGSPVVVPDDQLQDKAARPYVAETLKRGPGAI</sequence>
<evidence type="ECO:0000313" key="4">
    <source>
        <dbReference type="Proteomes" id="UP000192917"/>
    </source>
</evidence>